<comment type="caution">
    <text evidence="9">The sequence shown here is derived from an EMBL/GenBank/DDBJ whole genome shotgun (WGS) entry which is preliminary data.</text>
</comment>
<keyword evidence="6" id="KW-0046">Antibiotic resistance</keyword>
<dbReference type="CDD" id="cd03255">
    <property type="entry name" value="ABC_MJ0796_LolCDE_FtsE"/>
    <property type="match status" value="1"/>
</dbReference>
<evidence type="ECO:0000256" key="5">
    <source>
        <dbReference type="ARBA" id="ARBA00022989"/>
    </source>
</evidence>
<gene>
    <name evidence="9" type="ORF">GCM10011289_05200</name>
</gene>
<keyword evidence="3" id="KW-0547">Nucleotide-binding</keyword>
<evidence type="ECO:0000313" key="9">
    <source>
        <dbReference type="EMBL" id="GGY05474.1"/>
    </source>
</evidence>
<dbReference type="EMBL" id="BMYX01000001">
    <property type="protein sequence ID" value="GGY05474.1"/>
    <property type="molecule type" value="Genomic_DNA"/>
</dbReference>
<dbReference type="Proteomes" id="UP000645257">
    <property type="component" value="Unassembled WGS sequence"/>
</dbReference>
<evidence type="ECO:0000256" key="4">
    <source>
        <dbReference type="ARBA" id="ARBA00022840"/>
    </source>
</evidence>
<comment type="similarity">
    <text evidence="7">Belongs to the ABC transporter superfamily. Macrolide exporter (TC 3.A.1.122) family.</text>
</comment>
<keyword evidence="4 9" id="KW-0067">ATP-binding</keyword>
<evidence type="ECO:0000256" key="7">
    <source>
        <dbReference type="ARBA" id="ARBA00038388"/>
    </source>
</evidence>
<dbReference type="GO" id="GO:0005524">
    <property type="term" value="F:ATP binding"/>
    <property type="evidence" value="ECO:0007669"/>
    <property type="project" value="UniProtKB-KW"/>
</dbReference>
<keyword evidence="5" id="KW-0812">Transmembrane</keyword>
<dbReference type="PANTHER" id="PTHR24220:SF86">
    <property type="entry name" value="ABC TRANSPORTER ABCH.1"/>
    <property type="match status" value="1"/>
</dbReference>
<feature type="domain" description="ABC transporter" evidence="8">
    <location>
        <begin position="2"/>
        <end position="230"/>
    </location>
</feature>
<organism evidence="9 10">
    <name type="scientific">Paludibacterium paludis</name>
    <dbReference type="NCBI Taxonomy" id="1225769"/>
    <lineage>
        <taxon>Bacteria</taxon>
        <taxon>Pseudomonadati</taxon>
        <taxon>Pseudomonadota</taxon>
        <taxon>Betaproteobacteria</taxon>
        <taxon>Neisseriales</taxon>
        <taxon>Chromobacteriaceae</taxon>
        <taxon>Paludibacterium</taxon>
    </lineage>
</organism>
<proteinExistence type="inferred from homology"/>
<keyword evidence="10" id="KW-1185">Reference proteome</keyword>
<evidence type="ECO:0000256" key="6">
    <source>
        <dbReference type="ARBA" id="ARBA00023251"/>
    </source>
</evidence>
<dbReference type="InterPro" id="IPR003593">
    <property type="entry name" value="AAA+_ATPase"/>
</dbReference>
<sequence>MLQLDGIVKQYAMGGETFQALKGVTLSIDRNEYVALTGPSGSGKSSLMNVLGCLDTPSSGTYRLNGVDVSTLDDDHLAGIRNREIGFVFQSFHLLPRLSVLQNVAQPLVYRGMPPAERAALAAEALARVGLADKLGHRPNQLSGGQRQRVAVARALVGTPSLLLADEPTGNLDTRTSEDIMGLFDALHAGGQTVVLVTHEPDIAAHARRVVRLVDGLIESDVRGELACTS</sequence>
<reference evidence="9" key="2">
    <citation type="submission" date="2020-09" db="EMBL/GenBank/DDBJ databases">
        <authorList>
            <person name="Sun Q."/>
            <person name="Kim S."/>
        </authorList>
    </citation>
    <scope>NUCLEOTIDE SEQUENCE</scope>
    <source>
        <strain evidence="9">KCTC 32182</strain>
    </source>
</reference>
<evidence type="ECO:0000256" key="3">
    <source>
        <dbReference type="ARBA" id="ARBA00022741"/>
    </source>
</evidence>
<keyword evidence="5" id="KW-1133">Transmembrane helix</keyword>
<accession>A0A918U7Q7</accession>
<keyword evidence="5" id="KW-0472">Membrane</keyword>
<dbReference type="GO" id="GO:0016887">
    <property type="term" value="F:ATP hydrolysis activity"/>
    <property type="evidence" value="ECO:0007669"/>
    <property type="project" value="InterPro"/>
</dbReference>
<name>A0A918U7Q7_9NEIS</name>
<dbReference type="GO" id="GO:0046677">
    <property type="term" value="P:response to antibiotic"/>
    <property type="evidence" value="ECO:0007669"/>
    <property type="project" value="UniProtKB-KW"/>
</dbReference>
<dbReference type="InterPro" id="IPR017871">
    <property type="entry name" value="ABC_transporter-like_CS"/>
</dbReference>
<keyword evidence="2" id="KW-1003">Cell membrane</keyword>
<evidence type="ECO:0000256" key="1">
    <source>
        <dbReference type="ARBA" id="ARBA00022448"/>
    </source>
</evidence>
<evidence type="ECO:0000259" key="8">
    <source>
        <dbReference type="PROSITE" id="PS50893"/>
    </source>
</evidence>
<protein>
    <submittedName>
        <fullName evidence="9">Macrolide ABC transporter ATP-binding protein</fullName>
    </submittedName>
</protein>
<dbReference type="SUPFAM" id="SSF52540">
    <property type="entry name" value="P-loop containing nucleoside triphosphate hydrolases"/>
    <property type="match status" value="1"/>
</dbReference>
<dbReference type="SMART" id="SM00382">
    <property type="entry name" value="AAA"/>
    <property type="match status" value="1"/>
</dbReference>
<dbReference type="InterPro" id="IPR015854">
    <property type="entry name" value="ABC_transpr_LolD-like"/>
</dbReference>
<reference evidence="9" key="1">
    <citation type="journal article" date="2014" name="Int. J. Syst. Evol. Microbiol.">
        <title>Complete genome sequence of Corynebacterium casei LMG S-19264T (=DSM 44701T), isolated from a smear-ripened cheese.</title>
        <authorList>
            <consortium name="US DOE Joint Genome Institute (JGI-PGF)"/>
            <person name="Walter F."/>
            <person name="Albersmeier A."/>
            <person name="Kalinowski J."/>
            <person name="Ruckert C."/>
        </authorList>
    </citation>
    <scope>NUCLEOTIDE SEQUENCE</scope>
    <source>
        <strain evidence="9">KCTC 32182</strain>
    </source>
</reference>
<dbReference type="FunFam" id="3.40.50.300:FF:000032">
    <property type="entry name" value="Export ABC transporter ATP-binding protein"/>
    <property type="match status" value="1"/>
</dbReference>
<dbReference type="PROSITE" id="PS00211">
    <property type="entry name" value="ABC_TRANSPORTER_1"/>
    <property type="match status" value="1"/>
</dbReference>
<evidence type="ECO:0000256" key="2">
    <source>
        <dbReference type="ARBA" id="ARBA00022475"/>
    </source>
</evidence>
<dbReference type="GO" id="GO:0098796">
    <property type="term" value="C:membrane protein complex"/>
    <property type="evidence" value="ECO:0007669"/>
    <property type="project" value="UniProtKB-ARBA"/>
</dbReference>
<dbReference type="GO" id="GO:0022857">
    <property type="term" value="F:transmembrane transporter activity"/>
    <property type="evidence" value="ECO:0007669"/>
    <property type="project" value="UniProtKB-ARBA"/>
</dbReference>
<dbReference type="PANTHER" id="PTHR24220">
    <property type="entry name" value="IMPORT ATP-BINDING PROTEIN"/>
    <property type="match status" value="1"/>
</dbReference>
<dbReference type="GO" id="GO:0005886">
    <property type="term" value="C:plasma membrane"/>
    <property type="evidence" value="ECO:0007669"/>
    <property type="project" value="TreeGrafter"/>
</dbReference>
<dbReference type="Pfam" id="PF00005">
    <property type="entry name" value="ABC_tran"/>
    <property type="match status" value="1"/>
</dbReference>
<dbReference type="InterPro" id="IPR027417">
    <property type="entry name" value="P-loop_NTPase"/>
</dbReference>
<dbReference type="AlphaFoldDB" id="A0A918U7Q7"/>
<dbReference type="PROSITE" id="PS50893">
    <property type="entry name" value="ABC_TRANSPORTER_2"/>
    <property type="match status" value="1"/>
</dbReference>
<dbReference type="Gene3D" id="3.40.50.300">
    <property type="entry name" value="P-loop containing nucleotide triphosphate hydrolases"/>
    <property type="match status" value="1"/>
</dbReference>
<evidence type="ECO:0000313" key="10">
    <source>
        <dbReference type="Proteomes" id="UP000645257"/>
    </source>
</evidence>
<keyword evidence="1" id="KW-0813">Transport</keyword>
<dbReference type="InterPro" id="IPR017911">
    <property type="entry name" value="MacB-like_ATP-bd"/>
</dbReference>
<dbReference type="InterPro" id="IPR003439">
    <property type="entry name" value="ABC_transporter-like_ATP-bd"/>
</dbReference>